<feature type="region of interest" description="Disordered" evidence="1">
    <location>
        <begin position="1"/>
        <end position="47"/>
    </location>
</feature>
<proteinExistence type="predicted"/>
<reference evidence="3" key="1">
    <citation type="submission" date="2016-11" db="UniProtKB">
        <authorList>
            <consortium name="WormBaseParasite"/>
        </authorList>
    </citation>
    <scope>IDENTIFICATION</scope>
</reference>
<evidence type="ECO:0000256" key="1">
    <source>
        <dbReference type="SAM" id="MobiDB-lite"/>
    </source>
</evidence>
<evidence type="ECO:0000313" key="2">
    <source>
        <dbReference type="Proteomes" id="UP000095283"/>
    </source>
</evidence>
<dbReference type="WBParaSite" id="Hba_18469">
    <property type="protein sequence ID" value="Hba_18469"/>
    <property type="gene ID" value="Hba_18469"/>
</dbReference>
<feature type="compositionally biased region" description="Basic and acidic residues" evidence="1">
    <location>
        <begin position="32"/>
        <end position="47"/>
    </location>
</feature>
<dbReference type="AlphaFoldDB" id="A0A1I7XL70"/>
<sequence length="100" mass="11304">MTLLGVLSGSANAETDAQTQPSARVTGSVAEARTKEIQRTGRRQARTDHESVWHGQCLIERRCLEGQPYVQSEVIQRKSLCYDGNMTIHQTRYLRIIVFV</sequence>
<keyword evidence="2" id="KW-1185">Reference proteome</keyword>
<accession>A0A1I7XL70</accession>
<protein>
    <submittedName>
        <fullName evidence="3">Secreted protein</fullName>
    </submittedName>
</protein>
<feature type="compositionally biased region" description="Polar residues" evidence="1">
    <location>
        <begin position="9"/>
        <end position="25"/>
    </location>
</feature>
<name>A0A1I7XL70_HETBA</name>
<organism evidence="2 3">
    <name type="scientific">Heterorhabditis bacteriophora</name>
    <name type="common">Entomopathogenic nematode worm</name>
    <dbReference type="NCBI Taxonomy" id="37862"/>
    <lineage>
        <taxon>Eukaryota</taxon>
        <taxon>Metazoa</taxon>
        <taxon>Ecdysozoa</taxon>
        <taxon>Nematoda</taxon>
        <taxon>Chromadorea</taxon>
        <taxon>Rhabditida</taxon>
        <taxon>Rhabditina</taxon>
        <taxon>Rhabditomorpha</taxon>
        <taxon>Strongyloidea</taxon>
        <taxon>Heterorhabditidae</taxon>
        <taxon>Heterorhabditis</taxon>
    </lineage>
</organism>
<dbReference type="Proteomes" id="UP000095283">
    <property type="component" value="Unplaced"/>
</dbReference>
<evidence type="ECO:0000313" key="3">
    <source>
        <dbReference type="WBParaSite" id="Hba_18469"/>
    </source>
</evidence>